<dbReference type="GO" id="GO:0003676">
    <property type="term" value="F:nucleic acid binding"/>
    <property type="evidence" value="ECO:0007669"/>
    <property type="project" value="InterPro"/>
</dbReference>
<dbReference type="PROSITE" id="PS50157">
    <property type="entry name" value="ZINC_FINGER_C2H2_2"/>
    <property type="match status" value="1"/>
</dbReference>
<evidence type="ECO:0000256" key="6">
    <source>
        <dbReference type="PROSITE-ProRule" id="PRU00042"/>
    </source>
</evidence>
<evidence type="ECO:0000256" key="4">
    <source>
        <dbReference type="ARBA" id="ARBA00022833"/>
    </source>
</evidence>
<accession>A0AAD9MWH6</accession>
<evidence type="ECO:0000313" key="8">
    <source>
        <dbReference type="EMBL" id="KAK2146396.1"/>
    </source>
</evidence>
<reference evidence="8" key="1">
    <citation type="journal article" date="2023" name="Mol. Biol. Evol.">
        <title>Third-Generation Sequencing Reveals the Adaptive Role of the Epigenome in Three Deep-Sea Polychaetes.</title>
        <authorList>
            <person name="Perez M."/>
            <person name="Aroh O."/>
            <person name="Sun Y."/>
            <person name="Lan Y."/>
            <person name="Juniper S.K."/>
            <person name="Young C.R."/>
            <person name="Angers B."/>
            <person name="Qian P.Y."/>
        </authorList>
    </citation>
    <scope>NUCLEOTIDE SEQUENCE</scope>
    <source>
        <strain evidence="8">P08H-3</strain>
    </source>
</reference>
<dbReference type="SMART" id="SM00355">
    <property type="entry name" value="ZnF_C2H2"/>
    <property type="match status" value="2"/>
</dbReference>
<dbReference type="InterPro" id="IPR040025">
    <property type="entry name" value="Znf622/Rei1/Reh1"/>
</dbReference>
<dbReference type="PANTHER" id="PTHR13182">
    <property type="entry name" value="ZINC FINGER PROTEIN 622"/>
    <property type="match status" value="1"/>
</dbReference>
<dbReference type="PANTHER" id="PTHR13182:SF8">
    <property type="entry name" value="CYTOPLASMIC 60S SUBUNIT BIOGENESIS FACTOR ZNF622"/>
    <property type="match status" value="1"/>
</dbReference>
<evidence type="ECO:0000256" key="3">
    <source>
        <dbReference type="ARBA" id="ARBA00022771"/>
    </source>
</evidence>
<keyword evidence="9" id="KW-1185">Reference proteome</keyword>
<evidence type="ECO:0000256" key="1">
    <source>
        <dbReference type="ARBA" id="ARBA00022517"/>
    </source>
</evidence>
<dbReference type="InterPro" id="IPR003604">
    <property type="entry name" value="Matrin/U1-like-C_Znf_C2H2"/>
</dbReference>
<dbReference type="InterPro" id="IPR036236">
    <property type="entry name" value="Znf_C2H2_sf"/>
</dbReference>
<evidence type="ECO:0000256" key="2">
    <source>
        <dbReference type="ARBA" id="ARBA00022723"/>
    </source>
</evidence>
<feature type="domain" description="C2H2-type" evidence="7">
    <location>
        <begin position="67"/>
        <end position="96"/>
    </location>
</feature>
<comment type="caution">
    <text evidence="8">The sequence shown here is derived from an EMBL/GenBank/DDBJ whole genome shotgun (WGS) entry which is preliminary data.</text>
</comment>
<sequence>MSSFTCITCRVAFHDADLQRNHYKTDWHRYNLKRKVADMPPVTAENFQERLHAIKAQEESQYRDTSSHCPLCNKHFSSENSYQNHIKSKKHKEAERRQHVIKTEDGELYPEDSKVKILEKNKINDTKKNELEKSNLSTSCKGDGKVDDNMEGKFCVCVCVCV</sequence>
<keyword evidence="2" id="KW-0479">Metal-binding</keyword>
<dbReference type="AlphaFoldDB" id="A0AAD9MWH6"/>
<dbReference type="Proteomes" id="UP001208570">
    <property type="component" value="Unassembled WGS sequence"/>
</dbReference>
<dbReference type="EMBL" id="JAODUP010000611">
    <property type="protein sequence ID" value="KAK2146396.1"/>
    <property type="molecule type" value="Genomic_DNA"/>
</dbReference>
<protein>
    <recommendedName>
        <fullName evidence="7">C2H2-type domain-containing protein</fullName>
    </recommendedName>
</protein>
<keyword evidence="4" id="KW-0862">Zinc</keyword>
<dbReference type="Pfam" id="PF12171">
    <property type="entry name" value="zf-C2H2_jaz"/>
    <property type="match status" value="1"/>
</dbReference>
<dbReference type="Gene3D" id="3.30.160.60">
    <property type="entry name" value="Classic Zinc Finger"/>
    <property type="match status" value="1"/>
</dbReference>
<keyword evidence="3 6" id="KW-0863">Zinc-finger</keyword>
<evidence type="ECO:0000259" key="7">
    <source>
        <dbReference type="PROSITE" id="PS50157"/>
    </source>
</evidence>
<comment type="similarity">
    <text evidence="5">Belongs to the REI1 family.</text>
</comment>
<evidence type="ECO:0000313" key="9">
    <source>
        <dbReference type="Proteomes" id="UP001208570"/>
    </source>
</evidence>
<dbReference type="GO" id="GO:0008270">
    <property type="term" value="F:zinc ion binding"/>
    <property type="evidence" value="ECO:0007669"/>
    <property type="project" value="UniProtKB-KW"/>
</dbReference>
<dbReference type="SUPFAM" id="SSF57667">
    <property type="entry name" value="beta-beta-alpha zinc fingers"/>
    <property type="match status" value="2"/>
</dbReference>
<dbReference type="InterPro" id="IPR013087">
    <property type="entry name" value="Znf_C2H2_type"/>
</dbReference>
<dbReference type="InterPro" id="IPR022755">
    <property type="entry name" value="Znf_C2H2_jaz"/>
</dbReference>
<dbReference type="GO" id="GO:0042273">
    <property type="term" value="P:ribosomal large subunit biogenesis"/>
    <property type="evidence" value="ECO:0007669"/>
    <property type="project" value="TreeGrafter"/>
</dbReference>
<name>A0AAD9MWH6_9ANNE</name>
<gene>
    <name evidence="8" type="ORF">LSH36_611g03035</name>
</gene>
<dbReference type="GO" id="GO:0030687">
    <property type="term" value="C:preribosome, large subunit precursor"/>
    <property type="evidence" value="ECO:0007669"/>
    <property type="project" value="TreeGrafter"/>
</dbReference>
<evidence type="ECO:0000256" key="5">
    <source>
        <dbReference type="ARBA" id="ARBA00034126"/>
    </source>
</evidence>
<dbReference type="PROSITE" id="PS00028">
    <property type="entry name" value="ZINC_FINGER_C2H2_1"/>
    <property type="match status" value="2"/>
</dbReference>
<dbReference type="SMART" id="SM00451">
    <property type="entry name" value="ZnF_U1"/>
    <property type="match status" value="2"/>
</dbReference>
<proteinExistence type="inferred from homology"/>
<keyword evidence="1" id="KW-0690">Ribosome biogenesis</keyword>
<organism evidence="8 9">
    <name type="scientific">Paralvinella palmiformis</name>
    <dbReference type="NCBI Taxonomy" id="53620"/>
    <lineage>
        <taxon>Eukaryota</taxon>
        <taxon>Metazoa</taxon>
        <taxon>Spiralia</taxon>
        <taxon>Lophotrochozoa</taxon>
        <taxon>Annelida</taxon>
        <taxon>Polychaeta</taxon>
        <taxon>Sedentaria</taxon>
        <taxon>Canalipalpata</taxon>
        <taxon>Terebellida</taxon>
        <taxon>Terebelliformia</taxon>
        <taxon>Alvinellidae</taxon>
        <taxon>Paralvinella</taxon>
    </lineage>
</organism>